<feature type="modified residue" description="4-aspartylphosphate" evidence="1">
    <location>
        <position position="59"/>
    </location>
</feature>
<dbReference type="Proteomes" id="UP000515237">
    <property type="component" value="Chromosome"/>
</dbReference>
<evidence type="ECO:0000313" key="4">
    <source>
        <dbReference type="Proteomes" id="UP000515237"/>
    </source>
</evidence>
<dbReference type="Gene3D" id="3.40.50.2300">
    <property type="match status" value="1"/>
</dbReference>
<dbReference type="PROSITE" id="PS50110">
    <property type="entry name" value="RESPONSE_REGULATORY"/>
    <property type="match status" value="1"/>
</dbReference>
<dbReference type="InterPro" id="IPR011006">
    <property type="entry name" value="CheY-like_superfamily"/>
</dbReference>
<dbReference type="KEGG" id="aswu:HUW51_04370"/>
<dbReference type="SMART" id="SM00448">
    <property type="entry name" value="REC"/>
    <property type="match status" value="1"/>
</dbReference>
<dbReference type="SUPFAM" id="SSF52172">
    <property type="entry name" value="CheY-like"/>
    <property type="match status" value="1"/>
</dbReference>
<dbReference type="RefSeq" id="WP_185272781.1">
    <property type="nucleotide sequence ID" value="NZ_CP055156.1"/>
</dbReference>
<dbReference type="InterPro" id="IPR001789">
    <property type="entry name" value="Sig_transdc_resp-reg_receiver"/>
</dbReference>
<protein>
    <submittedName>
        <fullName evidence="3">Response regulator</fullName>
    </submittedName>
</protein>
<dbReference type="PANTHER" id="PTHR44520">
    <property type="entry name" value="RESPONSE REGULATOR RCP1-RELATED"/>
    <property type="match status" value="1"/>
</dbReference>
<feature type="domain" description="Response regulatory" evidence="2">
    <location>
        <begin position="4"/>
        <end position="129"/>
    </location>
</feature>
<dbReference type="AlphaFoldDB" id="A0A7G7G4B4"/>
<organism evidence="3 4">
    <name type="scientific">Adhaeribacter swui</name>
    <dbReference type="NCBI Taxonomy" id="2086471"/>
    <lineage>
        <taxon>Bacteria</taxon>
        <taxon>Pseudomonadati</taxon>
        <taxon>Bacteroidota</taxon>
        <taxon>Cytophagia</taxon>
        <taxon>Cytophagales</taxon>
        <taxon>Hymenobacteraceae</taxon>
        <taxon>Adhaeribacter</taxon>
    </lineage>
</organism>
<keyword evidence="1" id="KW-0597">Phosphoprotein</keyword>
<accession>A0A7G7G4B4</accession>
<dbReference type="GO" id="GO:0000160">
    <property type="term" value="P:phosphorelay signal transduction system"/>
    <property type="evidence" value="ECO:0007669"/>
    <property type="project" value="InterPro"/>
</dbReference>
<evidence type="ECO:0000259" key="2">
    <source>
        <dbReference type="PROSITE" id="PS50110"/>
    </source>
</evidence>
<evidence type="ECO:0000256" key="1">
    <source>
        <dbReference type="PROSITE-ProRule" id="PRU00169"/>
    </source>
</evidence>
<reference evidence="3 4" key="1">
    <citation type="journal article" date="2018" name="Int. J. Syst. Evol. Microbiol.">
        <title>Adhaeribacter swui sp. nov., isolated from wet mud.</title>
        <authorList>
            <person name="Kim D.U."/>
            <person name="Kim K.W."/>
            <person name="Kang M.S."/>
            <person name="Kim J.Y."/>
            <person name="Jang J.H."/>
            <person name="Kim M.K."/>
        </authorList>
    </citation>
    <scope>NUCLEOTIDE SEQUENCE [LARGE SCALE GENOMIC DNA]</scope>
    <source>
        <strain evidence="3 4">KCTC 52873</strain>
    </source>
</reference>
<dbReference type="Pfam" id="PF00072">
    <property type="entry name" value="Response_reg"/>
    <property type="match status" value="1"/>
</dbReference>
<sequence length="131" mass="14853">MGRKTFLVDDDAISALLTKHLLKMHQFTGEIITFHQPEDALNSIIDSITNELPALLLLDLNMPFLSGWQFLDALAPYQQTLITACKIYILTSSLEYADELKSKEYPLVTGFIQKPIRSEDIQNIQNELNKG</sequence>
<dbReference type="PANTHER" id="PTHR44520:SF2">
    <property type="entry name" value="RESPONSE REGULATOR RCP1"/>
    <property type="match status" value="1"/>
</dbReference>
<gene>
    <name evidence="3" type="ORF">HUW51_04370</name>
</gene>
<evidence type="ECO:0000313" key="3">
    <source>
        <dbReference type="EMBL" id="QNF31998.1"/>
    </source>
</evidence>
<dbReference type="EMBL" id="CP055156">
    <property type="protein sequence ID" value="QNF31998.1"/>
    <property type="molecule type" value="Genomic_DNA"/>
</dbReference>
<proteinExistence type="predicted"/>
<name>A0A7G7G4B4_9BACT</name>
<keyword evidence="4" id="KW-1185">Reference proteome</keyword>
<dbReference type="InterPro" id="IPR052893">
    <property type="entry name" value="TCS_response_regulator"/>
</dbReference>